<dbReference type="AlphaFoldDB" id="A0A9X5BKJ6"/>
<organism evidence="1 2">
    <name type="scientific">Parablautia muri</name>
    <dbReference type="NCBI Taxonomy" id="2320879"/>
    <lineage>
        <taxon>Bacteria</taxon>
        <taxon>Bacillati</taxon>
        <taxon>Bacillota</taxon>
        <taxon>Clostridia</taxon>
        <taxon>Lachnospirales</taxon>
        <taxon>Lachnospiraceae</taxon>
        <taxon>Parablautia</taxon>
    </lineage>
</organism>
<keyword evidence="2" id="KW-1185">Reference proteome</keyword>
<evidence type="ECO:0000313" key="1">
    <source>
        <dbReference type="EMBL" id="NBJ95436.1"/>
    </source>
</evidence>
<dbReference type="Proteomes" id="UP001154420">
    <property type="component" value="Unassembled WGS sequence"/>
</dbReference>
<comment type="caution">
    <text evidence="1">The sequence shown here is derived from an EMBL/GenBank/DDBJ whole genome shotgun (WGS) entry which is preliminary data.</text>
</comment>
<sequence length="105" mass="12614">MVTYDFQTIKVLLQKSIENGWEAELTLYMNHMEYMIIIYDDHCSFQGCGYKNGSGEYNFLSLDELYVAEQVDGIILKRDWEKIEYFDCVDFEMQGFWREDINFTK</sequence>
<accession>A0A9X5BKJ6</accession>
<dbReference type="EMBL" id="QZDT01000092">
    <property type="protein sequence ID" value="NBJ95436.1"/>
    <property type="molecule type" value="Genomic_DNA"/>
</dbReference>
<name>A0A9X5BKJ6_9FIRM</name>
<proteinExistence type="predicted"/>
<protein>
    <submittedName>
        <fullName evidence="1">Uncharacterized protein</fullName>
    </submittedName>
</protein>
<reference evidence="1" key="1">
    <citation type="submission" date="2018-09" db="EMBL/GenBank/DDBJ databases">
        <title>Murine metabolic-syndrome-specific gut microbial biobank.</title>
        <authorList>
            <person name="Liu C."/>
        </authorList>
    </citation>
    <scope>NUCLEOTIDE SEQUENCE</scope>
    <source>
        <strain evidence="1">D42-62</strain>
    </source>
</reference>
<gene>
    <name evidence="1" type="ORF">D5281_23665</name>
</gene>
<evidence type="ECO:0000313" key="2">
    <source>
        <dbReference type="Proteomes" id="UP001154420"/>
    </source>
</evidence>
<dbReference type="OrthoDB" id="5355744at2"/>
<dbReference type="RefSeq" id="WP_160562326.1">
    <property type="nucleotide sequence ID" value="NZ_QZDT01000092.1"/>
</dbReference>